<evidence type="ECO:0000256" key="2">
    <source>
        <dbReference type="ARBA" id="ARBA00022714"/>
    </source>
</evidence>
<evidence type="ECO:0000256" key="6">
    <source>
        <dbReference type="RuleBase" id="RU369084"/>
    </source>
</evidence>
<evidence type="ECO:0000259" key="7">
    <source>
        <dbReference type="SMART" id="SM00704"/>
    </source>
</evidence>
<keyword evidence="9" id="KW-1185">Reference proteome</keyword>
<accession>A0A7R9LEE9</accession>
<keyword evidence="5 6" id="KW-0411">Iron-sulfur</keyword>
<evidence type="ECO:0000313" key="9">
    <source>
        <dbReference type="Proteomes" id="UP000728032"/>
    </source>
</evidence>
<proteinExistence type="inferred from homology"/>
<comment type="cofactor">
    <cofactor evidence="6">
        <name>[2Fe-2S] cluster</name>
        <dbReference type="ChEBI" id="CHEBI:190135"/>
    </cofactor>
    <text evidence="6">Binds 1 [2Fe-2S] cluster.</text>
</comment>
<dbReference type="PANTHER" id="PTHR13680:SF5">
    <property type="entry name" value="CDGSH IRON-SULFUR DOMAIN-CONTAINING PROTEIN 1"/>
    <property type="match status" value="1"/>
</dbReference>
<keyword evidence="4 6" id="KW-0408">Iron</keyword>
<dbReference type="GO" id="GO:0005741">
    <property type="term" value="C:mitochondrial outer membrane"/>
    <property type="evidence" value="ECO:0007669"/>
    <property type="project" value="TreeGrafter"/>
</dbReference>
<dbReference type="OrthoDB" id="449252at2759"/>
<evidence type="ECO:0000256" key="3">
    <source>
        <dbReference type="ARBA" id="ARBA00022723"/>
    </source>
</evidence>
<dbReference type="GO" id="GO:0046872">
    <property type="term" value="F:metal ion binding"/>
    <property type="evidence" value="ECO:0007669"/>
    <property type="project" value="UniProtKB-UniRule"/>
</dbReference>
<dbReference type="SMART" id="SM00704">
    <property type="entry name" value="ZnF_CDGSH"/>
    <property type="match status" value="1"/>
</dbReference>
<dbReference type="InterPro" id="IPR042216">
    <property type="entry name" value="MitoNEET_CISD"/>
</dbReference>
<feature type="domain" description="Iron-binding zinc finger CDGSH type" evidence="7">
    <location>
        <begin position="80"/>
        <end position="118"/>
    </location>
</feature>
<organism evidence="8">
    <name type="scientific">Oppiella nova</name>
    <dbReference type="NCBI Taxonomy" id="334625"/>
    <lineage>
        <taxon>Eukaryota</taxon>
        <taxon>Metazoa</taxon>
        <taxon>Ecdysozoa</taxon>
        <taxon>Arthropoda</taxon>
        <taxon>Chelicerata</taxon>
        <taxon>Arachnida</taxon>
        <taxon>Acari</taxon>
        <taxon>Acariformes</taxon>
        <taxon>Sarcoptiformes</taxon>
        <taxon>Oribatida</taxon>
        <taxon>Brachypylina</taxon>
        <taxon>Oppioidea</taxon>
        <taxon>Oppiidae</taxon>
        <taxon>Oppiella</taxon>
    </lineage>
</organism>
<dbReference type="InterPro" id="IPR018967">
    <property type="entry name" value="FeS-contain_CDGSH-typ"/>
</dbReference>
<dbReference type="AlphaFoldDB" id="A0A7R9LEE9"/>
<dbReference type="EMBL" id="CAJPVJ010000547">
    <property type="protein sequence ID" value="CAG2162823.1"/>
    <property type="molecule type" value="Genomic_DNA"/>
</dbReference>
<dbReference type="Proteomes" id="UP000728032">
    <property type="component" value="Unassembled WGS sequence"/>
</dbReference>
<dbReference type="FunFam" id="3.40.5.90:FF:000001">
    <property type="entry name" value="CDGSH iron-sulfur domain-containing protein 1"/>
    <property type="match status" value="1"/>
</dbReference>
<dbReference type="GO" id="GO:0010506">
    <property type="term" value="P:regulation of autophagy"/>
    <property type="evidence" value="ECO:0007669"/>
    <property type="project" value="UniProtKB-UniRule"/>
</dbReference>
<evidence type="ECO:0000313" key="8">
    <source>
        <dbReference type="EMBL" id="CAD7640148.1"/>
    </source>
</evidence>
<comment type="subcellular location">
    <subcellularLocation>
        <location evidence="6">Endoplasmic reticulum membrane</location>
        <topology evidence="6">Single-pass membrane protein</topology>
    </subcellularLocation>
</comment>
<evidence type="ECO:0000256" key="1">
    <source>
        <dbReference type="ARBA" id="ARBA00008624"/>
    </source>
</evidence>
<dbReference type="Pfam" id="PF09360">
    <property type="entry name" value="zf-CDGSH"/>
    <property type="match status" value="1"/>
</dbReference>
<dbReference type="Gene3D" id="3.40.5.90">
    <property type="entry name" value="CDGSH iron-sulfur domain, mitoNEET-type"/>
    <property type="match status" value="1"/>
</dbReference>
<dbReference type="EMBL" id="OC915372">
    <property type="protein sequence ID" value="CAD7640148.1"/>
    <property type="molecule type" value="Genomic_DNA"/>
</dbReference>
<comment type="similarity">
    <text evidence="1 6">Belongs to the CISD protein family. CISD2 subfamily.</text>
</comment>
<dbReference type="GO" id="GO:0051537">
    <property type="term" value="F:2 iron, 2 sulfur cluster binding"/>
    <property type="evidence" value="ECO:0007669"/>
    <property type="project" value="UniProtKB-UniRule"/>
</dbReference>
<name>A0A7R9LEE9_9ACAR</name>
<evidence type="ECO:0000256" key="4">
    <source>
        <dbReference type="ARBA" id="ARBA00023004"/>
    </source>
</evidence>
<gene>
    <name evidence="8" type="ORF">ONB1V03_LOCUS2412</name>
</gene>
<keyword evidence="2 6" id="KW-0001">2Fe-2S</keyword>
<keyword evidence="6" id="KW-0256">Endoplasmic reticulum</keyword>
<dbReference type="PANTHER" id="PTHR13680">
    <property type="entry name" value="CDGSH IRON-SULFUR DOMAIN-CONTAINING PROTEIN 1"/>
    <property type="match status" value="1"/>
</dbReference>
<keyword evidence="3 6" id="KW-0479">Metal-binding</keyword>
<dbReference type="InterPro" id="IPR045131">
    <property type="entry name" value="CISD1/2"/>
</dbReference>
<evidence type="ECO:0000256" key="5">
    <source>
        <dbReference type="ARBA" id="ARBA00023014"/>
    </source>
</evidence>
<reference evidence="8" key="1">
    <citation type="submission" date="2020-11" db="EMBL/GenBank/DDBJ databases">
        <authorList>
            <person name="Tran Van P."/>
        </authorList>
    </citation>
    <scope>NUCLEOTIDE SEQUENCE</scope>
</reference>
<sequence>MDHSHVHACNPYLWVGTAVARISPPEGHVHACNPYLWVGTAVAVGYAVYMTLKCKSASAAANSAGNKSCVNECVKKDADKVVDSFDIEDMGAKTVFCRCWRSKKFPLCDGAHNKHNEDTGDNVGPLIVQKKGN</sequence>
<dbReference type="GO" id="GO:0005789">
    <property type="term" value="C:endoplasmic reticulum membrane"/>
    <property type="evidence" value="ECO:0007669"/>
    <property type="project" value="UniProtKB-SubCell"/>
</dbReference>
<protein>
    <recommendedName>
        <fullName evidence="6">CDGSH iron-sulfur domain-containing protein 2 homologue</fullName>
    </recommendedName>
</protein>